<evidence type="ECO:0000313" key="11">
    <source>
        <dbReference type="Proteomes" id="UP000087766"/>
    </source>
</evidence>
<evidence type="ECO:0000256" key="1">
    <source>
        <dbReference type="ARBA" id="ARBA00022679"/>
    </source>
</evidence>
<dbReference type="InterPro" id="IPR036397">
    <property type="entry name" value="RNaseH_sf"/>
</dbReference>
<dbReference type="GO" id="GO:0016779">
    <property type="term" value="F:nucleotidyltransferase activity"/>
    <property type="evidence" value="ECO:0007669"/>
    <property type="project" value="UniProtKB-KW"/>
</dbReference>
<dbReference type="PROSITE" id="PS50879">
    <property type="entry name" value="RNASE_H_1"/>
    <property type="match status" value="1"/>
</dbReference>
<feature type="domain" description="Integrase catalytic" evidence="10">
    <location>
        <begin position="1469"/>
        <end position="1533"/>
    </location>
</feature>
<protein>
    <submittedName>
        <fullName evidence="12">Uncharacterized protein LOC106778729</fullName>
    </submittedName>
</protein>
<evidence type="ECO:0000256" key="6">
    <source>
        <dbReference type="ARBA" id="ARBA00023268"/>
    </source>
</evidence>
<keyword evidence="6" id="KW-0511">Multifunctional enzyme</keyword>
<dbReference type="PANTHER" id="PTHR37984">
    <property type="entry name" value="PROTEIN CBG26694"/>
    <property type="match status" value="1"/>
</dbReference>
<evidence type="ECO:0000259" key="9">
    <source>
        <dbReference type="PROSITE" id="PS50879"/>
    </source>
</evidence>
<dbReference type="CDD" id="cd00303">
    <property type="entry name" value="retropepsin_like"/>
    <property type="match status" value="1"/>
</dbReference>
<evidence type="ECO:0000256" key="3">
    <source>
        <dbReference type="ARBA" id="ARBA00022722"/>
    </source>
</evidence>
<evidence type="ECO:0000259" key="10">
    <source>
        <dbReference type="PROSITE" id="PS50994"/>
    </source>
</evidence>
<feature type="compositionally biased region" description="Basic and acidic residues" evidence="7">
    <location>
        <begin position="53"/>
        <end position="68"/>
    </location>
</feature>
<feature type="compositionally biased region" description="Basic and acidic residues" evidence="7">
    <location>
        <begin position="26"/>
        <end position="42"/>
    </location>
</feature>
<dbReference type="PANTHER" id="PTHR37984:SF5">
    <property type="entry name" value="PROTEIN NYNRIN-LIKE"/>
    <property type="match status" value="1"/>
</dbReference>
<keyword evidence="5" id="KW-0233">DNA recombination</keyword>
<dbReference type="Gene3D" id="3.30.70.270">
    <property type="match status" value="2"/>
</dbReference>
<feature type="region of interest" description="Disordered" evidence="7">
    <location>
        <begin position="289"/>
        <end position="332"/>
    </location>
</feature>
<dbReference type="PROSITE" id="PS50994">
    <property type="entry name" value="INTEGRASE"/>
    <property type="match status" value="1"/>
</dbReference>
<dbReference type="InterPro" id="IPR005162">
    <property type="entry name" value="Retrotrans_gag_dom"/>
</dbReference>
<dbReference type="SUPFAM" id="SSF53098">
    <property type="entry name" value="Ribonuclease H-like"/>
    <property type="match status" value="2"/>
</dbReference>
<keyword evidence="3" id="KW-0540">Nuclease</keyword>
<dbReference type="Pfam" id="PF17921">
    <property type="entry name" value="Integrase_H2C2"/>
    <property type="match status" value="1"/>
</dbReference>
<dbReference type="InterPro" id="IPR002156">
    <property type="entry name" value="RNaseH_domain"/>
</dbReference>
<dbReference type="Pfam" id="PF00078">
    <property type="entry name" value="RVT_1"/>
    <property type="match status" value="1"/>
</dbReference>
<organism evidence="11 12">
    <name type="scientific">Vigna radiata var. radiata</name>
    <name type="common">Mung bean</name>
    <name type="synonym">Phaseolus aureus</name>
    <dbReference type="NCBI Taxonomy" id="3916"/>
    <lineage>
        <taxon>Eukaryota</taxon>
        <taxon>Viridiplantae</taxon>
        <taxon>Streptophyta</taxon>
        <taxon>Embryophyta</taxon>
        <taxon>Tracheophyta</taxon>
        <taxon>Spermatophyta</taxon>
        <taxon>Magnoliopsida</taxon>
        <taxon>eudicotyledons</taxon>
        <taxon>Gunneridae</taxon>
        <taxon>Pentapetalae</taxon>
        <taxon>rosids</taxon>
        <taxon>fabids</taxon>
        <taxon>Fabales</taxon>
        <taxon>Fabaceae</taxon>
        <taxon>Papilionoideae</taxon>
        <taxon>50 kb inversion clade</taxon>
        <taxon>NPAAA clade</taxon>
        <taxon>indigoferoid/millettioid clade</taxon>
        <taxon>Phaseoleae</taxon>
        <taxon>Vigna</taxon>
    </lineage>
</organism>
<dbReference type="KEGG" id="vra:106778729"/>
<dbReference type="Gene3D" id="3.10.10.10">
    <property type="entry name" value="HIV Type 1 Reverse Transcriptase, subunit A, domain 1"/>
    <property type="match status" value="1"/>
</dbReference>
<dbReference type="Pfam" id="PF03732">
    <property type="entry name" value="Retrotrans_gag"/>
    <property type="match status" value="1"/>
</dbReference>
<evidence type="ECO:0000259" key="8">
    <source>
        <dbReference type="PROSITE" id="PS50878"/>
    </source>
</evidence>
<gene>
    <name evidence="12" type="primary">LOC106778729</name>
</gene>
<dbReference type="GeneID" id="106778729"/>
<dbReference type="OrthoDB" id="912942at2759"/>
<feature type="domain" description="RNase H type-1" evidence="9">
    <location>
        <begin position="1188"/>
        <end position="1317"/>
    </location>
</feature>
<dbReference type="Proteomes" id="UP000087766">
    <property type="component" value="Unplaced"/>
</dbReference>
<keyword evidence="2" id="KW-0548">Nucleotidyltransferase</keyword>
<dbReference type="InterPro" id="IPR000477">
    <property type="entry name" value="RT_dom"/>
</dbReference>
<evidence type="ECO:0000256" key="4">
    <source>
        <dbReference type="ARBA" id="ARBA00022759"/>
    </source>
</evidence>
<dbReference type="SUPFAM" id="SSF56672">
    <property type="entry name" value="DNA/RNA polymerases"/>
    <property type="match status" value="1"/>
</dbReference>
<evidence type="ECO:0000256" key="2">
    <source>
        <dbReference type="ARBA" id="ARBA00022695"/>
    </source>
</evidence>
<dbReference type="GO" id="GO:0006310">
    <property type="term" value="P:DNA recombination"/>
    <property type="evidence" value="ECO:0007669"/>
    <property type="project" value="UniProtKB-KW"/>
</dbReference>
<evidence type="ECO:0000256" key="5">
    <source>
        <dbReference type="ARBA" id="ARBA00023172"/>
    </source>
</evidence>
<dbReference type="PROSITE" id="PS50878">
    <property type="entry name" value="RT_POL"/>
    <property type="match status" value="1"/>
</dbReference>
<dbReference type="InterPro" id="IPR041577">
    <property type="entry name" value="RT_RNaseH_2"/>
</dbReference>
<dbReference type="GO" id="GO:0015074">
    <property type="term" value="P:DNA integration"/>
    <property type="evidence" value="ECO:0007669"/>
    <property type="project" value="InterPro"/>
</dbReference>
<dbReference type="Pfam" id="PF17919">
    <property type="entry name" value="RT_RNaseH_2"/>
    <property type="match status" value="1"/>
</dbReference>
<dbReference type="InterPro" id="IPR043128">
    <property type="entry name" value="Rev_trsase/Diguanyl_cyclase"/>
</dbReference>
<dbReference type="RefSeq" id="XP_014522203.1">
    <property type="nucleotide sequence ID" value="XM_014666717.1"/>
</dbReference>
<dbReference type="Gene3D" id="2.40.70.10">
    <property type="entry name" value="Acid Proteases"/>
    <property type="match status" value="1"/>
</dbReference>
<dbReference type="CDD" id="cd01647">
    <property type="entry name" value="RT_LTR"/>
    <property type="match status" value="1"/>
</dbReference>
<evidence type="ECO:0000256" key="7">
    <source>
        <dbReference type="SAM" id="MobiDB-lite"/>
    </source>
</evidence>
<name>A0A1S3VUY7_VIGRR</name>
<feature type="compositionally biased region" description="Basic and acidic residues" evidence="7">
    <location>
        <begin position="289"/>
        <end position="301"/>
    </location>
</feature>
<feature type="compositionally biased region" description="Basic and acidic residues" evidence="7">
    <location>
        <begin position="76"/>
        <end position="95"/>
    </location>
</feature>
<keyword evidence="4" id="KW-0378">Hydrolase</keyword>
<dbReference type="GO" id="GO:0003676">
    <property type="term" value="F:nucleic acid binding"/>
    <property type="evidence" value="ECO:0007669"/>
    <property type="project" value="InterPro"/>
</dbReference>
<keyword evidence="1" id="KW-0808">Transferase</keyword>
<dbReference type="InterPro" id="IPR041588">
    <property type="entry name" value="Integrase_H2C2"/>
</dbReference>
<dbReference type="GO" id="GO:0004523">
    <property type="term" value="F:RNA-DNA hybrid ribonuclease activity"/>
    <property type="evidence" value="ECO:0007669"/>
    <property type="project" value="InterPro"/>
</dbReference>
<evidence type="ECO:0000313" key="12">
    <source>
        <dbReference type="RefSeq" id="XP_014522203.1"/>
    </source>
</evidence>
<accession>A0A1S3VUY7</accession>
<feature type="region of interest" description="Disordered" evidence="7">
    <location>
        <begin position="403"/>
        <end position="489"/>
    </location>
</feature>
<reference evidence="12" key="1">
    <citation type="submission" date="2025-08" db="UniProtKB">
        <authorList>
            <consortium name="RefSeq"/>
        </authorList>
    </citation>
    <scope>IDENTIFICATION</scope>
    <source>
        <tissue evidence="12">Leaf</tissue>
    </source>
</reference>
<feature type="compositionally biased region" description="Basic and acidic residues" evidence="7">
    <location>
        <begin position="426"/>
        <end position="448"/>
    </location>
</feature>
<dbReference type="Gene3D" id="3.30.420.10">
    <property type="entry name" value="Ribonuclease H-like superfamily/Ribonuclease H"/>
    <property type="match status" value="2"/>
</dbReference>
<sequence length="1533" mass="173130">MVTTRNTSTEETSGIVRALEMRMEEMQRRHEEMQKKHEEEMAAVRAECLAQLRGEKEKQTGEGSKEAHSSAQGQGDQEKGKQKNTEEEEKEKGEESLVLIKSEMPSVPVPFVQAVMDVRISDQFIPPQFKMYDGTGDPEAHIKSFTNAMAFRTGSDAIWCRAFSLSLEGEALEWFNSLPNGSVENFKGLSGMFNEQFAACRLHDITLVDLMNLKQGKEEPLRTFMDRFTKTVRQVRGLSVEMALQYVMPALRPGPFKESVCRTPPKTLEELRQRAADEARVEEMKQNYRREAQDAKDKGEGKQQGQSQRPGGVKGRDGPRVPRFSQYTPLNAPRARILQEALSTQVMRTPQKRPTPLGADNSKHCLYHQNMGHDTEDCMTLKDRIKELIQAGHLKQYVRGYRNEATPAARPPPRERSPRPLSNRGHRNDRPRYQRGQDGRGRSLEQRRERSRSRSRSRTGGNAGPLRGMINTISGGFAGGGTSSSARKRSIRHLRSIHAVDVPKRTMPPITFSDADFHAPDPEQDDPMVITVEIARYGVSKVLVDLGSSVNILYWKTFRQMDISEDLIVPYDEQLVGFAGERVDTRGYLDLWTRIGTGREGEEKKVRYLLVDANTSYNVLIGRPCLNSFGAIVSTPHLTMKYPTSRGTICTVRADQKVARECYAAGLKMYPRETRRRVGGASVAMADLDPHTNTEDRLEPQGETQPMIVGKDPNQVTFIARELEEETERQLRATLWRNRDLFAWTAADIPGIHPSIMSHRLSLFREARSIAQKKRKMGEEKRQTIQEEVRKLQMTGFIREVTYTTWLANVVMVKKSNGQWRMCTDYTDLNKACPKDSYPLPNIDVLVDRASGHQILSFLDAYSGYNQIPMHSPDREKTAFMADQANLCYEVMPFGLKNAGATYQRLMNKIFADQIGRCLDVYVDDMVVRSAQGAQHLQDLEEVFRQVRRYGMRLNPAKCTFGVAAGKFLGFMLTSRGIEANPDKCRAVLEMQTPRTVKDVQRLVGRLTALSRFVPKLAERAAPILKKMKKASANNWDDDSEAAFQAIKGVLTQPPIMNRPSPGNDLQVYLGLSETSVSAVLLQEKPTPKLIYFVSRTLTDVETRYQQVEKVALALLHASRRLRPYFQSHQVVVRTDHPVSKILRKPDLAGRMVGWAVELSEFGIKYEPRGSVKGQHLADFAVEIPLTGPEEWLLYVDGASGRMVSGTGVVLEGPNGFLMEHSLIFKFKTSNNQAEYEALLAGLQLAKDIGPRKVICRTDSQLVVGQMNGDFQVREDHLLRYYHQACSLVKDFEEVKIEHIPREQNARADLLSKLSTGKEKGQLTTVIRQVLLQPSVECLAITTSDTANWRVEIRELIRKQDSGESLCPADSKRVARFMIIGNDLYHRGFSSPLLKCLAEDEAQYVMSKLHLGVCGFHTGGRALKAKILRAGYYWPTVEDDAAQFTCRCIQCQAHANNHHTPSQRLHTIVSPWPFAQWGMDIVGPFPPATGQRKFLLVAIDYFTKWVEAEPLATITASQVQKFCWKLICIFGLP</sequence>
<dbReference type="InterPro" id="IPR001584">
    <property type="entry name" value="Integrase_cat-core"/>
</dbReference>
<dbReference type="InterPro" id="IPR043502">
    <property type="entry name" value="DNA/RNA_pol_sf"/>
</dbReference>
<keyword evidence="4" id="KW-0255">Endonuclease</keyword>
<feature type="region of interest" description="Disordered" evidence="7">
    <location>
        <begin position="26"/>
        <end position="95"/>
    </location>
</feature>
<dbReference type="CDD" id="cd09279">
    <property type="entry name" value="RNase_HI_like"/>
    <property type="match status" value="1"/>
</dbReference>
<keyword evidence="11" id="KW-1185">Reference proteome</keyword>
<dbReference type="Pfam" id="PF13456">
    <property type="entry name" value="RVT_3"/>
    <property type="match status" value="1"/>
</dbReference>
<proteinExistence type="predicted"/>
<dbReference type="InterPro" id="IPR021109">
    <property type="entry name" value="Peptidase_aspartic_dom_sf"/>
</dbReference>
<dbReference type="Gene3D" id="1.10.340.70">
    <property type="match status" value="1"/>
</dbReference>
<feature type="domain" description="Reverse transcriptase" evidence="8">
    <location>
        <begin position="794"/>
        <end position="973"/>
    </location>
</feature>
<dbReference type="InterPro" id="IPR050951">
    <property type="entry name" value="Retrovirus_Pol_polyprotein"/>
</dbReference>
<dbReference type="InterPro" id="IPR012337">
    <property type="entry name" value="RNaseH-like_sf"/>
</dbReference>